<dbReference type="InterPro" id="IPR050708">
    <property type="entry name" value="T6SS_VgrG/RHS"/>
</dbReference>
<dbReference type="EC" id="3.1.-.-" evidence="5 6"/>
<dbReference type="PANTHER" id="PTHR32305">
    <property type="match status" value="1"/>
</dbReference>
<evidence type="ECO:0000256" key="1">
    <source>
        <dbReference type="ARBA" id="ARBA00022737"/>
    </source>
</evidence>
<sequence>MSYSAKHFRDLSERDVKNIVHPRHAIASIKTGEMPIGISAFMNSFESKNVQLNRIFNKIENGDIFIIAFSRPFHGVISADGKPLNSNLTHTFQSKLKTLKQRRRKVSMPRKKASATGSGEEEESVFGWPHKDENGDWRMRIGPSSWDNALNAFDSFGVKKDTDGDTIISIGKEAKADPNLIEDVGLGDLVSGAIAGATGGKILNNAVPKKLPTPKNKPGTNQNGEITPPDKKVETGGEPISLVTGEEILTLADFDLPGPCPLVWERTYKSSHRQDVGLGHGWSHSFAEKLDIRDPDTVVYHTSEARLVPFVAPRVGQSITHETEQLILTYHGDNHYSIRPSDGAGLSRHFALKHHRENSLLLTEVSNAFNAGIQLHYNDNSRLSEILGTGNARWTLDYDGPHIRRIDRHLSDGSTHTQVRYHYDEQNDLIQASDRNKQSEHYAYDKHQISCRTLKSGYRFYFEWSDTTTAARCVHNWGDHVQGNGNPKHGIATYDYKFAWQPGQKAVAITDTRGGVERYRFNDLGLPIYHQDQEGGETNYTYDDYGNLLSTTDALGHVERRAYDDQQQLNQMTDSQGRMLHFKRNAAGEVVETVDLLGQPWRNTYTEQGLLHTETNPLGETTTYTYNVLGLPESIRNPMGDTWRYIWNDLGQLTAIRNPQGQHVLYQYTPMGDLQKITLPDGNSTEYHYNSGGQCTRIDTPDGQSQHFKYNNLGLLTKHQQGDGRITRYDYNGLSQVVKRTDSMGHELRYRYDGERNLIGLINEKGEHYQLTYDLNERLIEEVGFDGRRQRYEYNAVGHLIASEEYRAGSNICLSRLRYKRDVQGRLLEQFLEVHQGQATQKPLKQFAYDQAGRLIAAGNAYSTLKWDYDHAGRLTQVSQNGQVLRHELDAIGRRTQSTLPNGDQIQYAWDASHQNQSIHFNGHTVVDFTRDALGREIGRQHGNQLQTHSSYDPQGRLQAQKLSNAKPTPVPLQSSGTTEPD</sequence>
<dbReference type="AlphaFoldDB" id="A0A1C3JLK2"/>
<protein>
    <submittedName>
        <fullName evidence="5 6">Deoxyribonuclease RhsC</fullName>
        <ecNumber evidence="5 6">3.1.-.-</ecNumber>
    </submittedName>
</protein>
<feature type="compositionally biased region" description="Polar residues" evidence="2">
    <location>
        <begin position="961"/>
        <end position="982"/>
    </location>
</feature>
<dbReference type="NCBIfam" id="TIGR01643">
    <property type="entry name" value="YD_repeat_2x"/>
    <property type="match status" value="9"/>
</dbReference>
<feature type="domain" description="DUF6531" evidence="3">
    <location>
        <begin position="237"/>
        <end position="310"/>
    </location>
</feature>
<evidence type="ECO:0000313" key="7">
    <source>
        <dbReference type="Proteomes" id="UP000092840"/>
    </source>
</evidence>
<dbReference type="Gene3D" id="2.180.10.10">
    <property type="entry name" value="RHS repeat-associated core"/>
    <property type="match status" value="2"/>
</dbReference>
<dbReference type="Proteomes" id="UP000092871">
    <property type="component" value="Unassembled WGS sequence"/>
</dbReference>
<dbReference type="Pfam" id="PF05593">
    <property type="entry name" value="RHS_repeat"/>
    <property type="match status" value="2"/>
</dbReference>
<dbReference type="InterPro" id="IPR031325">
    <property type="entry name" value="RHS_repeat"/>
</dbReference>
<proteinExistence type="predicted"/>
<accession>A0A1C3JLK2</accession>
<evidence type="ECO:0000313" key="5">
    <source>
        <dbReference type="EMBL" id="SBT16041.1"/>
    </source>
</evidence>
<dbReference type="InterPro" id="IPR006530">
    <property type="entry name" value="YD"/>
</dbReference>
<dbReference type="OrthoDB" id="9815414at2"/>
<feature type="region of interest" description="Disordered" evidence="2">
    <location>
        <begin position="958"/>
        <end position="982"/>
    </location>
</feature>
<dbReference type="EMBL" id="FLRB01000011">
    <property type="protein sequence ID" value="SBT21089.1"/>
    <property type="molecule type" value="Genomic_DNA"/>
</dbReference>
<dbReference type="Proteomes" id="UP000092840">
    <property type="component" value="Unassembled WGS sequence"/>
</dbReference>
<reference evidence="5 8" key="1">
    <citation type="submission" date="2016-06" db="EMBL/GenBank/DDBJ databases">
        <authorList>
            <person name="Kjaerup R.B."/>
            <person name="Dalgaard T.S."/>
            <person name="Juul-Madsen H.R."/>
        </authorList>
    </citation>
    <scope>NUCLEOTIDE SEQUENCE [LARGE SCALE GENOMIC DNA]</scope>
    <source>
        <strain evidence="5 8">CECT 5115</strain>
    </source>
</reference>
<feature type="region of interest" description="Disordered" evidence="2">
    <location>
        <begin position="101"/>
        <end position="129"/>
    </location>
</feature>
<evidence type="ECO:0000256" key="2">
    <source>
        <dbReference type="SAM" id="MobiDB-lite"/>
    </source>
</evidence>
<evidence type="ECO:0000313" key="8">
    <source>
        <dbReference type="Proteomes" id="UP000092871"/>
    </source>
</evidence>
<feature type="compositionally biased region" description="Basic residues" evidence="2">
    <location>
        <begin position="101"/>
        <end position="113"/>
    </location>
</feature>
<evidence type="ECO:0000313" key="6">
    <source>
        <dbReference type="EMBL" id="SBT21089.1"/>
    </source>
</evidence>
<keyword evidence="7" id="KW-1185">Reference proteome</keyword>
<dbReference type="GO" id="GO:0016787">
    <property type="term" value="F:hydrolase activity"/>
    <property type="evidence" value="ECO:0007669"/>
    <property type="project" value="UniProtKB-KW"/>
</dbReference>
<dbReference type="PANTHER" id="PTHR32305:SF15">
    <property type="entry name" value="PROTEIN RHSA-RELATED"/>
    <property type="match status" value="1"/>
</dbReference>
<dbReference type="InterPro" id="IPR045351">
    <property type="entry name" value="DUF6531"/>
</dbReference>
<dbReference type="InterPro" id="IPR056823">
    <property type="entry name" value="TEN-like_YD-shell"/>
</dbReference>
<feature type="region of interest" description="Disordered" evidence="2">
    <location>
        <begin position="206"/>
        <end position="235"/>
    </location>
</feature>
<gene>
    <name evidence="5" type="primary">rhsC_2</name>
    <name evidence="5" type="ORF">MGA5115_00115</name>
    <name evidence="6" type="ORF">MGA5116_01676</name>
</gene>
<keyword evidence="5" id="KW-0378">Hydrolase</keyword>
<dbReference type="Pfam" id="PF20148">
    <property type="entry name" value="DUF6531"/>
    <property type="match status" value="1"/>
</dbReference>
<feature type="domain" description="Teneurin-like YD-shell" evidence="4">
    <location>
        <begin position="539"/>
        <end position="664"/>
    </location>
</feature>
<name>A0A1C3JLK2_9GAMM</name>
<dbReference type="Pfam" id="PF25023">
    <property type="entry name" value="TEN_YD-shell"/>
    <property type="match status" value="1"/>
</dbReference>
<dbReference type="RefSeq" id="WP_067030208.1">
    <property type="nucleotide sequence ID" value="NZ_FLRA01000001.1"/>
</dbReference>
<reference evidence="6 7" key="2">
    <citation type="submission" date="2016-06" db="EMBL/GenBank/DDBJ databases">
        <authorList>
            <person name="Rodrigo-Torres L."/>
            <person name="Arahal D.R."/>
        </authorList>
    </citation>
    <scope>NUCLEOTIDE SEQUENCE [LARGE SCALE GENOMIC DNA]</scope>
    <source>
        <strain evidence="6 7">CECT 5116</strain>
    </source>
</reference>
<organism evidence="5 8">
    <name type="scientific">Marinomonas gallaica</name>
    <dbReference type="NCBI Taxonomy" id="1806667"/>
    <lineage>
        <taxon>Bacteria</taxon>
        <taxon>Pseudomonadati</taxon>
        <taxon>Pseudomonadota</taxon>
        <taxon>Gammaproteobacteria</taxon>
        <taxon>Oceanospirillales</taxon>
        <taxon>Oceanospirillaceae</taxon>
        <taxon>Marinomonas</taxon>
    </lineage>
</organism>
<evidence type="ECO:0000259" key="3">
    <source>
        <dbReference type="Pfam" id="PF20148"/>
    </source>
</evidence>
<evidence type="ECO:0000259" key="4">
    <source>
        <dbReference type="Pfam" id="PF25023"/>
    </source>
</evidence>
<keyword evidence="1" id="KW-0677">Repeat</keyword>
<dbReference type="EMBL" id="FLRA01000001">
    <property type="protein sequence ID" value="SBT16041.1"/>
    <property type="molecule type" value="Genomic_DNA"/>
</dbReference>